<sequence length="70" mass="8114">MYNNYCFETDGAWELCAVRSYLEDKGLVTEEGYSYDSKSAFWSISLLHLKGSRDWNSEGDRDSRFCIISP</sequence>
<dbReference type="EMBL" id="FOKQ01000003">
    <property type="protein sequence ID" value="SFB78850.1"/>
    <property type="molecule type" value="Genomic_DNA"/>
</dbReference>
<dbReference type="AlphaFoldDB" id="A0A1I1E1K5"/>
<name>A0A1I1E1K5_RUMAL</name>
<protein>
    <submittedName>
        <fullName evidence="1">Uncharacterized protein</fullName>
    </submittedName>
</protein>
<reference evidence="1 2" key="1">
    <citation type="submission" date="2016-10" db="EMBL/GenBank/DDBJ databases">
        <authorList>
            <person name="de Groot N.N."/>
        </authorList>
    </citation>
    <scope>NUCLEOTIDE SEQUENCE [LARGE SCALE GENOMIC DNA]</scope>
    <source>
        <strain evidence="1 2">AR67</strain>
    </source>
</reference>
<evidence type="ECO:0000313" key="2">
    <source>
        <dbReference type="Proteomes" id="UP000182192"/>
    </source>
</evidence>
<proteinExistence type="predicted"/>
<dbReference type="Proteomes" id="UP000182192">
    <property type="component" value="Unassembled WGS sequence"/>
</dbReference>
<accession>A0A1I1E1K5</accession>
<organism evidence="1 2">
    <name type="scientific">Ruminococcus albus</name>
    <dbReference type="NCBI Taxonomy" id="1264"/>
    <lineage>
        <taxon>Bacteria</taxon>
        <taxon>Bacillati</taxon>
        <taxon>Bacillota</taxon>
        <taxon>Clostridia</taxon>
        <taxon>Eubacteriales</taxon>
        <taxon>Oscillospiraceae</taxon>
        <taxon>Ruminococcus</taxon>
    </lineage>
</organism>
<gene>
    <name evidence="1" type="ORF">SAMN02910406_00540</name>
</gene>
<evidence type="ECO:0000313" key="1">
    <source>
        <dbReference type="EMBL" id="SFB78850.1"/>
    </source>
</evidence>